<protein>
    <submittedName>
        <fullName evidence="1">Uncharacterized protein</fullName>
    </submittedName>
</protein>
<keyword evidence="2" id="KW-1185">Reference proteome</keyword>
<gene>
    <name evidence="1" type="ORF">SADIYA_2</name>
</gene>
<organism evidence="1 2">
    <name type="scientific">Escherichia phage vB_EcoD_Sadiya</name>
    <dbReference type="NCBI Taxonomy" id="2902684"/>
    <lineage>
        <taxon>Viruses</taxon>
        <taxon>Duplodnaviria</taxon>
        <taxon>Heunggongvirae</taxon>
        <taxon>Uroviricota</taxon>
        <taxon>Caudoviricetes</taxon>
        <taxon>Drexlerviridae</taxon>
        <taxon>Rogunavirinae</taxon>
        <taxon>Sadiyavirus</taxon>
        <taxon>Sadiyavirus sadiya</taxon>
    </lineage>
</organism>
<dbReference type="EMBL" id="OL539467">
    <property type="protein sequence ID" value="UGV22693.1"/>
    <property type="molecule type" value="Genomic_DNA"/>
</dbReference>
<sequence length="34" mass="3693">MKILKSILAYYVLSCMAFTSGFLIGVIIGAIKNL</sequence>
<proteinExistence type="predicted"/>
<evidence type="ECO:0000313" key="2">
    <source>
        <dbReference type="Proteomes" id="UP000828105"/>
    </source>
</evidence>
<dbReference type="Proteomes" id="UP000828105">
    <property type="component" value="Segment"/>
</dbReference>
<accession>A0AC61TRE5</accession>
<name>A0AC61TRE5_9CAUD</name>
<evidence type="ECO:0000313" key="1">
    <source>
        <dbReference type="EMBL" id="UGV22693.1"/>
    </source>
</evidence>
<reference evidence="1" key="1">
    <citation type="submission" date="2021-11" db="EMBL/GenBank/DDBJ databases">
        <authorList>
            <person name="Marshall N."/>
            <person name="Jared K."/>
            <person name="Sharma R."/>
            <person name="Grose J.H."/>
        </authorList>
    </citation>
    <scope>NUCLEOTIDE SEQUENCE</scope>
</reference>